<keyword evidence="2" id="KW-1185">Reference proteome</keyword>
<evidence type="ECO:0000313" key="1">
    <source>
        <dbReference type="EMBL" id="KAF7359425.1"/>
    </source>
</evidence>
<organism evidence="1 2">
    <name type="scientific">Mycena sanguinolenta</name>
    <dbReference type="NCBI Taxonomy" id="230812"/>
    <lineage>
        <taxon>Eukaryota</taxon>
        <taxon>Fungi</taxon>
        <taxon>Dikarya</taxon>
        <taxon>Basidiomycota</taxon>
        <taxon>Agaricomycotina</taxon>
        <taxon>Agaricomycetes</taxon>
        <taxon>Agaricomycetidae</taxon>
        <taxon>Agaricales</taxon>
        <taxon>Marasmiineae</taxon>
        <taxon>Mycenaceae</taxon>
        <taxon>Mycena</taxon>
    </lineage>
</organism>
<comment type="caution">
    <text evidence="1">The sequence shown here is derived from an EMBL/GenBank/DDBJ whole genome shotgun (WGS) entry which is preliminary data.</text>
</comment>
<sequence>MLNEIDLSSPVLDAALQILVEADVELADVDSICRAGLATAAEYESMSIRDKNHFFADAVRARCHEKGYFSGWQLLAHTANEVTLNSGMVDDVVKCLQVYNSLRPSGEKGPVTDLRMVITRAPNRDSIYLVAPKSVGGSAWKGSEEYNPAAQRKWYNTGFAPMSPCSSFIWLSVQRKMVARHDLDACNALTLLGTVDFDFDRIEVYKPGFAHAMELAMRYVAEMGTAMQGAALAALLNFDVQRYVRRIQESWIEGRKGAAFFGPRMTPPEDWTATMVGDCGALCAFGYEDAARFSESRETMFVSLLMANIYDLLFDLRTSSLVSSVMYIAAAGVAAYDLHTIFLTTVTDETARRICNGSSTVIPTYGDNSLLATGAWAPFNERYRTWERFVKYTRQLRCSTSPEAQEVLAMANRALILPERNTADAWQKVFAPGVQYTLTSRLTVAYVPLPAPELAKLPPPNVCHTCGVAFTQALHESVGDAIHGIAGLPASVIAAPAVSRAAAIRRAAFFASSAECCEVCACSIGCWADLASYLVLTALMRSDESTSAAEWLLETYAVWTVTTSPVSVATVLSGFDLRCDVREEEGAMGSRDVLDC</sequence>
<dbReference type="OrthoDB" id="2897099at2759"/>
<evidence type="ECO:0000313" key="2">
    <source>
        <dbReference type="Proteomes" id="UP000623467"/>
    </source>
</evidence>
<gene>
    <name evidence="1" type="ORF">MSAN_01285100</name>
</gene>
<reference evidence="1" key="1">
    <citation type="submission" date="2020-05" db="EMBL/GenBank/DDBJ databases">
        <title>Mycena genomes resolve the evolution of fungal bioluminescence.</title>
        <authorList>
            <person name="Tsai I.J."/>
        </authorList>
    </citation>
    <scope>NUCLEOTIDE SEQUENCE</scope>
    <source>
        <strain evidence="1">160909Yilan</strain>
    </source>
</reference>
<protein>
    <submittedName>
        <fullName evidence="1">Uncharacterized protein</fullName>
    </submittedName>
</protein>
<name>A0A8H7D2T5_9AGAR</name>
<proteinExistence type="predicted"/>
<accession>A0A8H7D2T5</accession>
<dbReference type="Proteomes" id="UP000623467">
    <property type="component" value="Unassembled WGS sequence"/>
</dbReference>
<dbReference type="AlphaFoldDB" id="A0A8H7D2T5"/>
<dbReference type="EMBL" id="JACAZH010000009">
    <property type="protein sequence ID" value="KAF7359425.1"/>
    <property type="molecule type" value="Genomic_DNA"/>
</dbReference>